<comment type="caution">
    <text evidence="1">The sequence shown here is derived from an EMBL/GenBank/DDBJ whole genome shotgun (WGS) entry which is preliminary data.</text>
</comment>
<feature type="non-terminal residue" evidence="1">
    <location>
        <position position="161"/>
    </location>
</feature>
<protein>
    <recommendedName>
        <fullName evidence="3">Bacteriophage protein</fullName>
    </recommendedName>
</protein>
<accession>A0AAP2HS29</accession>
<evidence type="ECO:0008006" key="3">
    <source>
        <dbReference type="Google" id="ProtNLM"/>
    </source>
</evidence>
<dbReference type="EMBL" id="JAHPMX010000061">
    <property type="protein sequence ID" value="MBU9360850.1"/>
    <property type="molecule type" value="Genomic_DNA"/>
</dbReference>
<proteinExistence type="predicted"/>
<dbReference type="Proteomes" id="UP001196915">
    <property type="component" value="Unassembled WGS sequence"/>
</dbReference>
<name>A0AAP2HS29_9BURK</name>
<reference evidence="1" key="1">
    <citation type="submission" date="2021-06" db="EMBL/GenBank/DDBJ databases">
        <title>A collection of bacterial strains from the Burkholderia cepacia Research Laboratory and Repository.</title>
        <authorList>
            <person name="Lipuma J."/>
            <person name="Spilker T."/>
        </authorList>
    </citation>
    <scope>NUCLEOTIDE SEQUENCE</scope>
    <source>
        <strain evidence="1">AU37435</strain>
    </source>
</reference>
<organism evidence="1 2">
    <name type="scientific">Burkholderia multivorans</name>
    <dbReference type="NCBI Taxonomy" id="87883"/>
    <lineage>
        <taxon>Bacteria</taxon>
        <taxon>Pseudomonadati</taxon>
        <taxon>Pseudomonadota</taxon>
        <taxon>Betaproteobacteria</taxon>
        <taxon>Burkholderiales</taxon>
        <taxon>Burkholderiaceae</taxon>
        <taxon>Burkholderia</taxon>
        <taxon>Burkholderia cepacia complex</taxon>
    </lineage>
</organism>
<evidence type="ECO:0000313" key="2">
    <source>
        <dbReference type="Proteomes" id="UP001196915"/>
    </source>
</evidence>
<sequence>MTTDTNTTAPRFTVTLAALRKAGACYEGYNKLVRSLQGQPFTEEDEDRNSYIHFKHDAEIPLLDILKSNGLDDAIWTLLCVSGADRDIRLFAVWCARQVEHLMEDQRSKDALDVAERFANGEATEEERAAAWAAARAAARDAARDAAWAAEWAAWGAARAA</sequence>
<dbReference type="AlphaFoldDB" id="A0AAP2HS29"/>
<gene>
    <name evidence="1" type="ORF">KTE52_31525</name>
</gene>
<evidence type="ECO:0000313" key="1">
    <source>
        <dbReference type="EMBL" id="MBU9360850.1"/>
    </source>
</evidence>